<accession>A0A1G2V471</accession>
<evidence type="ECO:0000313" key="2">
    <source>
        <dbReference type="Proteomes" id="UP000177697"/>
    </source>
</evidence>
<evidence type="ECO:0000313" key="1">
    <source>
        <dbReference type="EMBL" id="OHB16412.1"/>
    </source>
</evidence>
<dbReference type="EMBL" id="MHWW01000002">
    <property type="protein sequence ID" value="OHB16412.1"/>
    <property type="molecule type" value="Genomic_DNA"/>
</dbReference>
<name>A0A1G2V471_9BACT</name>
<dbReference type="AlphaFoldDB" id="A0A1G2V471"/>
<comment type="caution">
    <text evidence="1">The sequence shown here is derived from an EMBL/GenBank/DDBJ whole genome shotgun (WGS) entry which is preliminary data.</text>
</comment>
<sequence length="109" mass="12724">MEGLNNVESFESFKNKIAEIFKREGLSENLKSEIERWIDSVYERYHKYGSSAEERISIQLQIAQIYGVTEQYDNSWDILSDVWVYADGIKNAKLVKEVDDLMDSIHGKK</sequence>
<proteinExistence type="predicted"/>
<dbReference type="Proteomes" id="UP000177697">
    <property type="component" value="Unassembled WGS sequence"/>
</dbReference>
<protein>
    <submittedName>
        <fullName evidence="1">Uncharacterized protein</fullName>
    </submittedName>
</protein>
<organism evidence="1 2">
    <name type="scientific">Candidatus Zambryskibacteria bacterium RIFOXYC1_FULL_39_10</name>
    <dbReference type="NCBI Taxonomy" id="1802779"/>
    <lineage>
        <taxon>Bacteria</taxon>
        <taxon>Candidatus Zambryskiibacteriota</taxon>
    </lineage>
</organism>
<reference evidence="1 2" key="1">
    <citation type="journal article" date="2016" name="Nat. Commun.">
        <title>Thousands of microbial genomes shed light on interconnected biogeochemical processes in an aquifer system.</title>
        <authorList>
            <person name="Anantharaman K."/>
            <person name="Brown C.T."/>
            <person name="Hug L.A."/>
            <person name="Sharon I."/>
            <person name="Castelle C.J."/>
            <person name="Probst A.J."/>
            <person name="Thomas B.C."/>
            <person name="Singh A."/>
            <person name="Wilkins M.J."/>
            <person name="Karaoz U."/>
            <person name="Brodie E.L."/>
            <person name="Williams K.H."/>
            <person name="Hubbard S.S."/>
            <person name="Banfield J.F."/>
        </authorList>
    </citation>
    <scope>NUCLEOTIDE SEQUENCE [LARGE SCALE GENOMIC DNA]</scope>
</reference>
<gene>
    <name evidence="1" type="ORF">A2431_01800</name>
</gene>